<keyword evidence="2" id="KW-1003">Cell membrane</keyword>
<accession>A0A378Q553</accession>
<sequence length="265" mass="29148">MDEYLPAMSTLICPTCQQVLPKTAVMCPNCGNRSLAPNTATPSAAPSSTFTPTANSAPWATSTHANYPANSQPTQSQPYANTPAYEPPFALAEPVAEPSYQPNQPVYEQAAPTPYKAAETLPTPANRRASLMVYAGFMRRALALVFDWVIVGVLIALAYQFALPPLLAQFKIRALNDQALFAAGFGIYWLYHAVLTCVSRQATVGKIIMGLWVFDMQGQRIGLLRALWRELIKPLLLPFAFILWFTARKQTLHDLLAGTVVLFDR</sequence>
<dbReference type="PANTHER" id="PTHR36115:SF6">
    <property type="entry name" value="PROLINE-RICH ANTIGEN HOMOLOG"/>
    <property type="match status" value="1"/>
</dbReference>
<comment type="subcellular location">
    <subcellularLocation>
        <location evidence="1">Cell membrane</location>
        <topology evidence="1">Multi-pass membrane protein</topology>
    </subcellularLocation>
</comment>
<dbReference type="PANTHER" id="PTHR36115">
    <property type="entry name" value="PROLINE-RICH ANTIGEN HOMOLOG-RELATED"/>
    <property type="match status" value="1"/>
</dbReference>
<evidence type="ECO:0000256" key="1">
    <source>
        <dbReference type="ARBA" id="ARBA00004651"/>
    </source>
</evidence>
<evidence type="ECO:0000313" key="9">
    <source>
        <dbReference type="EMBL" id="STY95338.1"/>
    </source>
</evidence>
<gene>
    <name evidence="9" type="ORF">NCTC11091_01132</name>
</gene>
<feature type="domain" description="RDD" evidence="8">
    <location>
        <begin position="134"/>
        <end position="258"/>
    </location>
</feature>
<feature type="compositionally biased region" description="Low complexity" evidence="6">
    <location>
        <begin position="39"/>
        <end position="58"/>
    </location>
</feature>
<dbReference type="Proteomes" id="UP000255193">
    <property type="component" value="Unassembled WGS sequence"/>
</dbReference>
<dbReference type="EMBL" id="UGQA01000001">
    <property type="protein sequence ID" value="STY95338.1"/>
    <property type="molecule type" value="Genomic_DNA"/>
</dbReference>
<evidence type="ECO:0000256" key="4">
    <source>
        <dbReference type="ARBA" id="ARBA00022989"/>
    </source>
</evidence>
<feature type="transmembrane region" description="Helical" evidence="7">
    <location>
        <begin position="179"/>
        <end position="199"/>
    </location>
</feature>
<organism evidence="9 10">
    <name type="scientific">Faucicola atlantae</name>
    <dbReference type="NCBI Taxonomy" id="34059"/>
    <lineage>
        <taxon>Bacteria</taxon>
        <taxon>Pseudomonadati</taxon>
        <taxon>Pseudomonadota</taxon>
        <taxon>Gammaproteobacteria</taxon>
        <taxon>Moraxellales</taxon>
        <taxon>Moraxellaceae</taxon>
        <taxon>Faucicola</taxon>
    </lineage>
</organism>
<keyword evidence="4 7" id="KW-1133">Transmembrane helix</keyword>
<name>A0A378Q553_9GAMM</name>
<evidence type="ECO:0000256" key="7">
    <source>
        <dbReference type="SAM" id="Phobius"/>
    </source>
</evidence>
<feature type="transmembrane region" description="Helical" evidence="7">
    <location>
        <begin position="141"/>
        <end position="159"/>
    </location>
</feature>
<evidence type="ECO:0000313" key="10">
    <source>
        <dbReference type="Proteomes" id="UP000255193"/>
    </source>
</evidence>
<evidence type="ECO:0000256" key="5">
    <source>
        <dbReference type="ARBA" id="ARBA00023136"/>
    </source>
</evidence>
<keyword evidence="5 7" id="KW-0472">Membrane</keyword>
<dbReference type="InterPro" id="IPR051791">
    <property type="entry name" value="Pra-immunoreactive"/>
</dbReference>
<dbReference type="InterPro" id="IPR010432">
    <property type="entry name" value="RDD"/>
</dbReference>
<proteinExistence type="predicted"/>
<evidence type="ECO:0000256" key="3">
    <source>
        <dbReference type="ARBA" id="ARBA00022692"/>
    </source>
</evidence>
<dbReference type="GO" id="GO:0005886">
    <property type="term" value="C:plasma membrane"/>
    <property type="evidence" value="ECO:0007669"/>
    <property type="project" value="UniProtKB-SubCell"/>
</dbReference>
<feature type="compositionally biased region" description="Polar residues" evidence="6">
    <location>
        <begin position="59"/>
        <end position="80"/>
    </location>
</feature>
<feature type="transmembrane region" description="Helical" evidence="7">
    <location>
        <begin position="226"/>
        <end position="247"/>
    </location>
</feature>
<dbReference type="Pfam" id="PF06271">
    <property type="entry name" value="RDD"/>
    <property type="match status" value="1"/>
</dbReference>
<evidence type="ECO:0000259" key="8">
    <source>
        <dbReference type="Pfam" id="PF06271"/>
    </source>
</evidence>
<protein>
    <submittedName>
        <fullName evidence="9">RDD family</fullName>
    </submittedName>
</protein>
<feature type="region of interest" description="Disordered" evidence="6">
    <location>
        <begin position="39"/>
        <end position="83"/>
    </location>
</feature>
<evidence type="ECO:0000256" key="2">
    <source>
        <dbReference type="ARBA" id="ARBA00022475"/>
    </source>
</evidence>
<reference evidence="9 10" key="1">
    <citation type="submission" date="2018-06" db="EMBL/GenBank/DDBJ databases">
        <authorList>
            <consortium name="Pathogen Informatics"/>
            <person name="Doyle S."/>
        </authorList>
    </citation>
    <scope>NUCLEOTIDE SEQUENCE [LARGE SCALE GENOMIC DNA]</scope>
    <source>
        <strain evidence="9 10">NCTC11091</strain>
    </source>
</reference>
<evidence type="ECO:0000256" key="6">
    <source>
        <dbReference type="SAM" id="MobiDB-lite"/>
    </source>
</evidence>
<keyword evidence="3 7" id="KW-0812">Transmembrane</keyword>
<dbReference type="AlphaFoldDB" id="A0A378Q553"/>